<evidence type="ECO:0000313" key="2">
    <source>
        <dbReference type="EMBL" id="CAD6188281.1"/>
    </source>
</evidence>
<organism evidence="2 3">
    <name type="scientific">Caenorhabditis auriculariae</name>
    <dbReference type="NCBI Taxonomy" id="2777116"/>
    <lineage>
        <taxon>Eukaryota</taxon>
        <taxon>Metazoa</taxon>
        <taxon>Ecdysozoa</taxon>
        <taxon>Nematoda</taxon>
        <taxon>Chromadorea</taxon>
        <taxon>Rhabditida</taxon>
        <taxon>Rhabditina</taxon>
        <taxon>Rhabditomorpha</taxon>
        <taxon>Rhabditoidea</taxon>
        <taxon>Rhabditidae</taxon>
        <taxon>Peloderinae</taxon>
        <taxon>Caenorhabditis</taxon>
    </lineage>
</organism>
<keyword evidence="1" id="KW-0812">Transmembrane</keyword>
<keyword evidence="1" id="KW-0472">Membrane</keyword>
<name>A0A8S1GYG6_9PELO</name>
<dbReference type="Proteomes" id="UP000835052">
    <property type="component" value="Unassembled WGS sequence"/>
</dbReference>
<dbReference type="OrthoDB" id="5838962at2759"/>
<evidence type="ECO:0000313" key="3">
    <source>
        <dbReference type="Proteomes" id="UP000835052"/>
    </source>
</evidence>
<dbReference type="AlphaFoldDB" id="A0A8S1GYG6"/>
<gene>
    <name evidence="2" type="ORF">CAUJ_LOCUS4200</name>
</gene>
<sequence length="193" mass="22183">MFSSIFRHKLAVINAIYSFAQTWAAGDNSTVEGCSNRCSVEDNNLKCWNSASQFYEQTLLGSMRSYISILIGIDQWHRRHGLDDGINLTKIGLEKSRFLSGFLEEDDVLDSDVLGFMRLLTARAQNMSTEVLSSIPHYQCPFPCEYRHDMYRNLFIASMVLNVCLLLTVVPFVVKLMRQENEWAKETLIPTRR</sequence>
<accession>A0A8S1GYG6</accession>
<dbReference type="EMBL" id="CAJGYM010000008">
    <property type="protein sequence ID" value="CAD6188281.1"/>
    <property type="molecule type" value="Genomic_DNA"/>
</dbReference>
<proteinExistence type="predicted"/>
<evidence type="ECO:0000256" key="1">
    <source>
        <dbReference type="SAM" id="Phobius"/>
    </source>
</evidence>
<feature type="transmembrane region" description="Helical" evidence="1">
    <location>
        <begin position="154"/>
        <end position="174"/>
    </location>
</feature>
<reference evidence="2" key="1">
    <citation type="submission" date="2020-10" db="EMBL/GenBank/DDBJ databases">
        <authorList>
            <person name="Kikuchi T."/>
        </authorList>
    </citation>
    <scope>NUCLEOTIDE SEQUENCE</scope>
    <source>
        <strain evidence="2">NKZ352</strain>
    </source>
</reference>
<protein>
    <submittedName>
        <fullName evidence="2">Uncharacterized protein</fullName>
    </submittedName>
</protein>
<comment type="caution">
    <text evidence="2">The sequence shown here is derived from an EMBL/GenBank/DDBJ whole genome shotgun (WGS) entry which is preliminary data.</text>
</comment>
<keyword evidence="3" id="KW-1185">Reference proteome</keyword>
<keyword evidence="1" id="KW-1133">Transmembrane helix</keyword>